<name>A0A5N5EP93_9ACTN</name>
<protein>
    <submittedName>
        <fullName evidence="1">Uncharacterized protein</fullName>
    </submittedName>
</protein>
<dbReference type="RefSeq" id="WP_151510167.1">
    <property type="nucleotide sequence ID" value="NZ_VYUA01000007.1"/>
</dbReference>
<proteinExistence type="predicted"/>
<evidence type="ECO:0000313" key="1">
    <source>
        <dbReference type="EMBL" id="KAB2592617.1"/>
    </source>
</evidence>
<dbReference type="Proteomes" id="UP000326907">
    <property type="component" value="Unassembled WGS sequence"/>
</dbReference>
<organism evidence="1 2">
    <name type="scientific">Streptomyces arboris</name>
    <dbReference type="NCBI Taxonomy" id="2600619"/>
    <lineage>
        <taxon>Bacteria</taxon>
        <taxon>Bacillati</taxon>
        <taxon>Actinomycetota</taxon>
        <taxon>Actinomycetes</taxon>
        <taxon>Kitasatosporales</taxon>
        <taxon>Streptomycetaceae</taxon>
        <taxon>Streptomyces</taxon>
    </lineage>
</organism>
<keyword evidence="2" id="KW-1185">Reference proteome</keyword>
<dbReference type="EMBL" id="VYUA01000007">
    <property type="protein sequence ID" value="KAB2592617.1"/>
    <property type="molecule type" value="Genomic_DNA"/>
</dbReference>
<comment type="caution">
    <text evidence="1">The sequence shown here is derived from an EMBL/GenBank/DDBJ whole genome shotgun (WGS) entry which is preliminary data.</text>
</comment>
<gene>
    <name evidence="1" type="ORF">F5983_11125</name>
</gene>
<accession>A0A5N5EP93</accession>
<dbReference type="AlphaFoldDB" id="A0A5N5EP93"/>
<evidence type="ECO:0000313" key="2">
    <source>
        <dbReference type="Proteomes" id="UP000326907"/>
    </source>
</evidence>
<sequence length="462" mass="50585">MKPTEEVLQDLTQPSNVSVHSDVVLVGKVEAAIAADDKKRKENEDEPLRRKLALAPIPQTELPRQFEVTLWDVLHTLARATALSWRGAGRGLAEHWGALKYTQALAGGRNSFLGLTDEGHRIADHYKSLQSGELGIGFALTLAEHMLRSRFPDHTVTIVPVDTALRAGWALTSRDKGEKVRYRYRPHYFAEIWRPGEPSLTIPLACKGNHSDSATSAEQLASASAHAEAVHIGPWNETPGLLFSTQLPTDGGTMTVHALQAPGSGGRLFPAEVREPNLNAPPFQANVMPNIHPPTKGLVAPEPVRGCHVQAKDYAWFQESLAHTTAAGLMAFTGSGHATARHLTDRQGHRRFTGLEHAANMSVQDATHVLFGNNYVGTDHVFRLNGPRVEAFSGVDEEVFRLLARGNVEEYRALVHAGRHVRPRLTFDKDWGGPVSVHADGSVLALRLLPGQDKEPRPSRAR</sequence>
<reference evidence="1 2" key="1">
    <citation type="submission" date="2019-09" db="EMBL/GenBank/DDBJ databases">
        <authorList>
            <person name="Liu P."/>
        </authorList>
    </citation>
    <scope>NUCLEOTIDE SEQUENCE [LARGE SCALE GENOMIC DNA]</scope>
    <source>
        <strain evidence="1 2">TRM68085</strain>
    </source>
</reference>